<dbReference type="Proteomes" id="UP000051401">
    <property type="component" value="Unassembled WGS sequence"/>
</dbReference>
<dbReference type="RefSeq" id="WP_057818306.1">
    <property type="nucleotide sequence ID" value="NZ_CP031598.1"/>
</dbReference>
<dbReference type="AlphaFoldDB" id="A0A0T5P5H0"/>
<dbReference type="SUPFAM" id="SSF51735">
    <property type="entry name" value="NAD(P)-binding Rossmann-fold domains"/>
    <property type="match status" value="1"/>
</dbReference>
<dbReference type="KEGG" id="rid:RIdsm_04321"/>
<sequence length="258" mass="26831">MAEAPQRVAVVTGGLAGIGLSIAKKLNADGHRVAIGARRGDDPAMHEMAAKEVGPDTFVAKLDVCDETSVETFCNAVETTCGPIDILVNAAGITIHHTVTGHDLKAWTDVIDTNLTGPFLTTRATLPGMIERGWGRIVNIASTAAKSAVADHPAYCASKAGLLGLTRAVALEGAPHGVSCVSVSPTWVETEMLRSSAAIMAKEHGHSVDDEITALAKANPQNRLVQPEEIAALVAFLCSDAAPALTMEDISVNAGAHW</sequence>
<keyword evidence="3" id="KW-0560">Oxidoreductase</keyword>
<dbReference type="InterPro" id="IPR020904">
    <property type="entry name" value="Sc_DH/Rdtase_CS"/>
</dbReference>
<evidence type="ECO:0000313" key="4">
    <source>
        <dbReference type="Proteomes" id="UP000051401"/>
    </source>
</evidence>
<dbReference type="GO" id="GO:0004316">
    <property type="term" value="F:3-oxoacyl-[acyl-carrier-protein] reductase (NADPH) activity"/>
    <property type="evidence" value="ECO:0007669"/>
    <property type="project" value="UniProtKB-EC"/>
</dbReference>
<dbReference type="Gene3D" id="3.40.50.720">
    <property type="entry name" value="NAD(P)-binding Rossmann-like Domain"/>
    <property type="match status" value="1"/>
</dbReference>
<dbReference type="PATRIC" id="fig|540747.5.peg.1473"/>
<dbReference type="EC" id="1.1.1.100" evidence="3"/>
<dbReference type="PANTHER" id="PTHR42879">
    <property type="entry name" value="3-OXOACYL-(ACYL-CARRIER-PROTEIN) REDUCTASE"/>
    <property type="match status" value="1"/>
</dbReference>
<dbReference type="EMBL" id="CP031598">
    <property type="protein sequence ID" value="QEW28490.1"/>
    <property type="molecule type" value="Genomic_DNA"/>
</dbReference>
<dbReference type="STRING" id="540747.SAMN04488031_10565"/>
<organism evidence="2 4">
    <name type="scientific">Roseovarius indicus</name>
    <dbReference type="NCBI Taxonomy" id="540747"/>
    <lineage>
        <taxon>Bacteria</taxon>
        <taxon>Pseudomonadati</taxon>
        <taxon>Pseudomonadota</taxon>
        <taxon>Alphaproteobacteria</taxon>
        <taxon>Rhodobacterales</taxon>
        <taxon>Roseobacteraceae</taxon>
        <taxon>Roseovarius</taxon>
    </lineage>
</organism>
<dbReference type="FunFam" id="3.40.50.720:FF:000084">
    <property type="entry name" value="Short-chain dehydrogenase reductase"/>
    <property type="match status" value="1"/>
</dbReference>
<dbReference type="CDD" id="cd05233">
    <property type="entry name" value="SDR_c"/>
    <property type="match status" value="1"/>
</dbReference>
<accession>A0A0T5P5H0</accession>
<dbReference type="GO" id="GO:0032787">
    <property type="term" value="P:monocarboxylic acid metabolic process"/>
    <property type="evidence" value="ECO:0007669"/>
    <property type="project" value="UniProtKB-ARBA"/>
</dbReference>
<dbReference type="Proteomes" id="UP000325785">
    <property type="component" value="Chromosome"/>
</dbReference>
<evidence type="ECO:0000256" key="1">
    <source>
        <dbReference type="ARBA" id="ARBA00006484"/>
    </source>
</evidence>
<dbReference type="PRINTS" id="PR00081">
    <property type="entry name" value="GDHRDH"/>
</dbReference>
<dbReference type="InterPro" id="IPR050259">
    <property type="entry name" value="SDR"/>
</dbReference>
<evidence type="ECO:0000313" key="5">
    <source>
        <dbReference type="Proteomes" id="UP000325785"/>
    </source>
</evidence>
<reference evidence="3 5" key="2">
    <citation type="submission" date="2018-08" db="EMBL/GenBank/DDBJ databases">
        <title>Genetic Globetrotter - A new plasmid hitch-hiking vast phylogenetic and geographic distances.</title>
        <authorList>
            <person name="Vollmers J."/>
            <person name="Petersen J."/>
        </authorList>
    </citation>
    <scope>NUCLEOTIDE SEQUENCE [LARGE SCALE GENOMIC DNA]</scope>
    <source>
        <strain evidence="3 5">DSM 26383</strain>
    </source>
</reference>
<evidence type="ECO:0000313" key="2">
    <source>
        <dbReference type="EMBL" id="KRS16348.1"/>
    </source>
</evidence>
<keyword evidence="4" id="KW-1185">Reference proteome</keyword>
<proteinExistence type="inferred from homology"/>
<dbReference type="EMBL" id="LAXI01000014">
    <property type="protein sequence ID" value="KRS16348.1"/>
    <property type="molecule type" value="Genomic_DNA"/>
</dbReference>
<dbReference type="PROSITE" id="PS00061">
    <property type="entry name" value="ADH_SHORT"/>
    <property type="match status" value="1"/>
</dbReference>
<dbReference type="PRINTS" id="PR00080">
    <property type="entry name" value="SDRFAMILY"/>
</dbReference>
<comment type="similarity">
    <text evidence="1">Belongs to the short-chain dehydrogenases/reductases (SDR) family.</text>
</comment>
<dbReference type="OrthoDB" id="9793325at2"/>
<reference evidence="2 4" key="1">
    <citation type="submission" date="2015-04" db="EMBL/GenBank/DDBJ databases">
        <title>The draft genome sequence of Roseovarius indicus B108T.</title>
        <authorList>
            <person name="Li G."/>
            <person name="Lai Q."/>
            <person name="Shao Z."/>
            <person name="Yan P."/>
        </authorList>
    </citation>
    <scope>NUCLEOTIDE SEQUENCE [LARGE SCALE GENOMIC DNA]</scope>
    <source>
        <strain evidence="2 4">B108</strain>
    </source>
</reference>
<protein>
    <submittedName>
        <fullName evidence="3">3-oxoacyl-[acyl-carrier-protein] reductase FabG</fullName>
        <ecNumber evidence="3">1.1.1.100</ecNumber>
    </submittedName>
</protein>
<evidence type="ECO:0000313" key="3">
    <source>
        <dbReference type="EMBL" id="QEW28490.1"/>
    </source>
</evidence>
<dbReference type="InterPro" id="IPR002347">
    <property type="entry name" value="SDR_fam"/>
</dbReference>
<dbReference type="PANTHER" id="PTHR42879:SF2">
    <property type="entry name" value="3-OXOACYL-[ACYL-CARRIER-PROTEIN] REDUCTASE FABG"/>
    <property type="match status" value="1"/>
</dbReference>
<name>A0A0T5P5H0_9RHOB</name>
<dbReference type="InterPro" id="IPR036291">
    <property type="entry name" value="NAD(P)-bd_dom_sf"/>
</dbReference>
<gene>
    <name evidence="3" type="primary">fabG_11</name>
    <name evidence="3" type="ORF">RIdsm_04321</name>
    <name evidence="2" type="ORF">XM52_18600</name>
</gene>
<dbReference type="Pfam" id="PF13561">
    <property type="entry name" value="adh_short_C2"/>
    <property type="match status" value="1"/>
</dbReference>